<evidence type="ECO:0000256" key="4">
    <source>
        <dbReference type="ARBA" id="ARBA00022806"/>
    </source>
</evidence>
<evidence type="ECO:0000256" key="6">
    <source>
        <dbReference type="ARBA" id="ARBA00023125"/>
    </source>
</evidence>
<dbReference type="InterPro" id="IPR017170">
    <property type="entry name" value="Lhr-like"/>
</dbReference>
<evidence type="ECO:0000256" key="5">
    <source>
        <dbReference type="ARBA" id="ARBA00022840"/>
    </source>
</evidence>
<dbReference type="PIRSF" id="PIRSF037307">
    <property type="entry name" value="Lhr-like_helic_prd"/>
    <property type="match status" value="1"/>
</dbReference>
<dbReference type="PANTHER" id="PTHR47962:SF6">
    <property type="entry name" value="LARGE HELICASE-RELATED PROTEIN"/>
    <property type="match status" value="1"/>
</dbReference>
<protein>
    <submittedName>
        <fullName evidence="12">Lhr-like helicase</fullName>
        <ecNumber evidence="12">3.6.4.-</ecNumber>
    </submittedName>
</protein>
<dbReference type="GO" id="GO:0003677">
    <property type="term" value="F:DNA binding"/>
    <property type="evidence" value="ECO:0007669"/>
    <property type="project" value="UniProtKB-KW"/>
</dbReference>
<organism evidence="12 13">
    <name type="scientific">Archaeoglobus fulgidus DSM 8774</name>
    <dbReference type="NCBI Taxonomy" id="1344584"/>
    <lineage>
        <taxon>Archaea</taxon>
        <taxon>Methanobacteriati</taxon>
        <taxon>Methanobacteriota</taxon>
        <taxon>Archaeoglobi</taxon>
        <taxon>Archaeoglobales</taxon>
        <taxon>Archaeoglobaceae</taxon>
        <taxon>Archaeoglobus</taxon>
    </lineage>
</organism>
<dbReference type="InterPro" id="IPR052511">
    <property type="entry name" value="ATP-dep_Helicase"/>
</dbReference>
<dbReference type="InterPro" id="IPR011545">
    <property type="entry name" value="DEAD/DEAH_box_helicase_dom"/>
</dbReference>
<dbReference type="EMBL" id="CP006577">
    <property type="protein sequence ID" value="AIG99165.1"/>
    <property type="molecule type" value="Genomic_DNA"/>
</dbReference>
<dbReference type="PANTHER" id="PTHR47962">
    <property type="entry name" value="ATP-DEPENDENT HELICASE LHR-RELATED-RELATED"/>
    <property type="match status" value="1"/>
</dbReference>
<accession>A0A075WFL0</accession>
<evidence type="ECO:0000256" key="7">
    <source>
        <dbReference type="ARBA" id="ARBA00023204"/>
    </source>
</evidence>
<dbReference type="NCBIfam" id="NF010338">
    <property type="entry name" value="PRK13767.1"/>
    <property type="match status" value="1"/>
</dbReference>
<dbReference type="CDD" id="cd18796">
    <property type="entry name" value="SF2_C_LHR"/>
    <property type="match status" value="1"/>
</dbReference>
<dbReference type="AlphaFoldDB" id="A0A075WFL0"/>
<dbReference type="InterPro" id="IPR045628">
    <property type="entry name" value="Lhr_WH_dom"/>
</dbReference>
<dbReference type="InterPro" id="IPR013701">
    <property type="entry name" value="Lhr-like_DEAD/DEAH_assoc"/>
</dbReference>
<dbReference type="SMART" id="SM00487">
    <property type="entry name" value="DEXDc"/>
    <property type="match status" value="1"/>
</dbReference>
<evidence type="ECO:0000256" key="9">
    <source>
        <dbReference type="ARBA" id="ARBA00093467"/>
    </source>
</evidence>
<dbReference type="InterPro" id="IPR001650">
    <property type="entry name" value="Helicase_C-like"/>
</dbReference>
<dbReference type="Pfam" id="PF00270">
    <property type="entry name" value="DEAD"/>
    <property type="match status" value="1"/>
</dbReference>
<feature type="domain" description="Helicase ATP-binding" evidence="10">
    <location>
        <begin position="40"/>
        <end position="234"/>
    </location>
</feature>
<evidence type="ECO:0000313" key="13">
    <source>
        <dbReference type="Proteomes" id="UP000028501"/>
    </source>
</evidence>
<dbReference type="InterPro" id="IPR014001">
    <property type="entry name" value="Helicase_ATP-bd"/>
</dbReference>
<dbReference type="SUPFAM" id="SSF52540">
    <property type="entry name" value="P-loop containing nucleoside triphosphate hydrolases"/>
    <property type="match status" value="1"/>
</dbReference>
<dbReference type="Pfam" id="PF19306">
    <property type="entry name" value="WHD_Lhr"/>
    <property type="match status" value="1"/>
</dbReference>
<evidence type="ECO:0000256" key="3">
    <source>
        <dbReference type="ARBA" id="ARBA00022801"/>
    </source>
</evidence>
<dbReference type="PROSITE" id="PS51194">
    <property type="entry name" value="HELICASE_CTER"/>
    <property type="match status" value="1"/>
</dbReference>
<keyword evidence="6" id="KW-0238">DNA-binding</keyword>
<name>A0A075WFL0_ARCFL</name>
<feature type="domain" description="Helicase C-terminal" evidence="11">
    <location>
        <begin position="270"/>
        <end position="421"/>
    </location>
</feature>
<dbReference type="GeneID" id="24795923"/>
<dbReference type="KEGG" id="afg:AFULGI_00024480"/>
<dbReference type="GO" id="GO:0140097">
    <property type="term" value="F:catalytic activity, acting on DNA"/>
    <property type="evidence" value="ECO:0007669"/>
    <property type="project" value="UniProtKB-ARBA"/>
</dbReference>
<dbReference type="Gene3D" id="3.40.50.300">
    <property type="entry name" value="P-loop containing nucleotide triphosphate hydrolases"/>
    <property type="match status" value="2"/>
</dbReference>
<evidence type="ECO:0000256" key="1">
    <source>
        <dbReference type="ARBA" id="ARBA00022741"/>
    </source>
</evidence>
<keyword evidence="1" id="KW-0547">Nucleotide-binding</keyword>
<dbReference type="GO" id="GO:0016887">
    <property type="term" value="F:ATP hydrolysis activity"/>
    <property type="evidence" value="ECO:0007669"/>
    <property type="project" value="TreeGrafter"/>
</dbReference>
<comment type="similarity">
    <text evidence="9">Belongs to the Lhr helicase family. Lhr-Core subfamily.</text>
</comment>
<dbReference type="Pfam" id="PF08494">
    <property type="entry name" value="DEAD_assoc"/>
    <property type="match status" value="1"/>
</dbReference>
<dbReference type="InterPro" id="IPR027417">
    <property type="entry name" value="P-loop_NTPase"/>
</dbReference>
<sequence>MIIRGKPYSDEEILNSLHPLVREWFLSKYSEFTPPQKYAIVEAFKGRNVLITSPTGSGKTLAAFLAAISMLVEKAEKGELEDRVYVVYVSPLKALNNDIRKNLEEPLEEIYALAEKKGIKLQKIRAAVRTGDTDAAEKQKQARKPPHILITTPETLAIVLCSPKFSKSLTNVRFLIVDEIHAIAENKRGVHLTLSMERLQRIQEGEMVRIGLSATISPLEEIARFLVGYNYGEERDCVIADVTFEKPMDIKVVSPINDFFSASAEEISDRLYDLLAEYVKSSKTTLIFTNTRSATERVVYHLKKRLKDFPIKAHHSSLSKEVRLEVENELKNGELRCVVSSTSLELGIDIGYIDLVILLGSPKSINRALQRIGRSGHRLHEVSVGRIVVVDQDDLVECTVLAKEARERRLDRVKIPRKCLDVLCQHVVGMAIEKVWSVDEALALIRNAYPYRELTREEFLSVLRYLSGNFSELEKKKVYAKIWFDEEEGVFGRRGKMIRPIYYLNTGTIPDEVAVKVITKDGKRVGKVEEEFAENLLPGDIFVLAGKTFRFLKAKGMSIIVEEVEGEKPTVPSWFSEQLPLSYDLAERIRKFRGWMEEMLEKKSREEIIAILMENFEIERNAANAIYRYFMEQKLFSEIPTDSKLVVEKYEAERNYYFFHTLIGRRANSAIARVFAYRTGLIKNCNVQMGINDNGFVLILPPHKRLSDAEIEGLFVIPEFEGHLRKALDRTEILRRRFRHVAVRSLMILRNYMGREKSVWRQQFSADSILSFLRRYYPDFPVLKETYREIMEDAMNIDDALDFLAKVGREMELVIVRTPYPSPFAFNMYLLGEQDVVLMEDRRKILKELHEKVMGVIQNAAN</sequence>
<dbReference type="EC" id="3.6.4.-" evidence="12"/>
<dbReference type="PROSITE" id="PS51192">
    <property type="entry name" value="HELICASE_ATP_BIND_1"/>
    <property type="match status" value="1"/>
</dbReference>
<dbReference type="GO" id="GO:0006281">
    <property type="term" value="P:DNA repair"/>
    <property type="evidence" value="ECO:0007669"/>
    <property type="project" value="UniProtKB-KW"/>
</dbReference>
<proteinExistence type="inferred from homology"/>
<dbReference type="Pfam" id="PF00271">
    <property type="entry name" value="Helicase_C"/>
    <property type="match status" value="1"/>
</dbReference>
<dbReference type="Proteomes" id="UP000028501">
    <property type="component" value="Chromosome"/>
</dbReference>
<keyword evidence="4 12" id="KW-0347">Helicase</keyword>
<evidence type="ECO:0000259" key="10">
    <source>
        <dbReference type="PROSITE" id="PS51192"/>
    </source>
</evidence>
<keyword evidence="2" id="KW-0227">DNA damage</keyword>
<dbReference type="RefSeq" id="WP_048096271.1">
    <property type="nucleotide sequence ID" value="NZ_CP006577.1"/>
</dbReference>
<keyword evidence="8" id="KW-0413">Isomerase</keyword>
<evidence type="ECO:0000259" key="11">
    <source>
        <dbReference type="PROSITE" id="PS51194"/>
    </source>
</evidence>
<dbReference type="GO" id="GO:0005524">
    <property type="term" value="F:ATP binding"/>
    <property type="evidence" value="ECO:0007669"/>
    <property type="project" value="UniProtKB-KW"/>
</dbReference>
<keyword evidence="3 12" id="KW-0378">Hydrolase</keyword>
<keyword evidence="7" id="KW-0234">DNA repair</keyword>
<dbReference type="HOGENOM" id="CLU_002025_0_0_2"/>
<dbReference type="SMART" id="SM00490">
    <property type="entry name" value="HELICc"/>
    <property type="match status" value="1"/>
</dbReference>
<evidence type="ECO:0000256" key="2">
    <source>
        <dbReference type="ARBA" id="ARBA00022763"/>
    </source>
</evidence>
<evidence type="ECO:0000256" key="8">
    <source>
        <dbReference type="ARBA" id="ARBA00023235"/>
    </source>
</evidence>
<gene>
    <name evidence="12" type="ORF">AFULGI_00024480</name>
</gene>
<reference evidence="12 13" key="1">
    <citation type="submission" date="2013-07" db="EMBL/GenBank/DDBJ databases">
        <title>Genome of Archaeoglobus fulgidus.</title>
        <authorList>
            <person name="Fiebig A."/>
            <person name="Birkeland N.-K."/>
        </authorList>
    </citation>
    <scope>NUCLEOTIDE SEQUENCE [LARGE SCALE GENOMIC DNA]</scope>
    <source>
        <strain evidence="12 13">DSM 8774</strain>
    </source>
</reference>
<dbReference type="GO" id="GO:0004386">
    <property type="term" value="F:helicase activity"/>
    <property type="evidence" value="ECO:0007669"/>
    <property type="project" value="UniProtKB-KW"/>
</dbReference>
<keyword evidence="5" id="KW-0067">ATP-binding</keyword>
<dbReference type="CDD" id="cd17922">
    <property type="entry name" value="DEXHc_LHR-like"/>
    <property type="match status" value="1"/>
</dbReference>
<evidence type="ECO:0000313" key="12">
    <source>
        <dbReference type="EMBL" id="AIG99165.1"/>
    </source>
</evidence>